<sequence>MFNPLPEDKTRNALLFKAPRMVLAAVELEEWEKWLDYLIYLWCPLNNSFKTDTQPFNKILHVRPQKIHHPTTKLCTVTMEAIFLEYRTC</sequence>
<dbReference type="Proteomes" id="UP000886998">
    <property type="component" value="Unassembled WGS sequence"/>
</dbReference>
<dbReference type="EMBL" id="BMAV01011365">
    <property type="protein sequence ID" value="GFY57160.1"/>
    <property type="molecule type" value="Genomic_DNA"/>
</dbReference>
<accession>A0A8X6XR50</accession>
<organism evidence="1 2">
    <name type="scientific">Trichonephila inaurata madagascariensis</name>
    <dbReference type="NCBI Taxonomy" id="2747483"/>
    <lineage>
        <taxon>Eukaryota</taxon>
        <taxon>Metazoa</taxon>
        <taxon>Ecdysozoa</taxon>
        <taxon>Arthropoda</taxon>
        <taxon>Chelicerata</taxon>
        <taxon>Arachnida</taxon>
        <taxon>Araneae</taxon>
        <taxon>Araneomorphae</taxon>
        <taxon>Entelegynae</taxon>
        <taxon>Araneoidea</taxon>
        <taxon>Nephilidae</taxon>
        <taxon>Trichonephila</taxon>
        <taxon>Trichonephila inaurata</taxon>
    </lineage>
</organism>
<reference evidence="1" key="1">
    <citation type="submission" date="2020-08" db="EMBL/GenBank/DDBJ databases">
        <title>Multicomponent nature underlies the extraordinary mechanical properties of spider dragline silk.</title>
        <authorList>
            <person name="Kono N."/>
            <person name="Nakamura H."/>
            <person name="Mori M."/>
            <person name="Yoshida Y."/>
            <person name="Ohtoshi R."/>
            <person name="Malay A.D."/>
            <person name="Moran D.A.P."/>
            <person name="Tomita M."/>
            <person name="Numata K."/>
            <person name="Arakawa K."/>
        </authorList>
    </citation>
    <scope>NUCLEOTIDE SEQUENCE</scope>
</reference>
<keyword evidence="2" id="KW-1185">Reference proteome</keyword>
<comment type="caution">
    <text evidence="1">The sequence shown here is derived from an EMBL/GenBank/DDBJ whole genome shotgun (WGS) entry which is preliminary data.</text>
</comment>
<name>A0A8X6XR50_9ARAC</name>
<evidence type="ECO:0000313" key="1">
    <source>
        <dbReference type="EMBL" id="GFY57160.1"/>
    </source>
</evidence>
<gene>
    <name evidence="1" type="ORF">TNIN_470261</name>
</gene>
<protein>
    <submittedName>
        <fullName evidence="1">Uncharacterized protein</fullName>
    </submittedName>
</protein>
<evidence type="ECO:0000313" key="2">
    <source>
        <dbReference type="Proteomes" id="UP000886998"/>
    </source>
</evidence>
<dbReference type="AlphaFoldDB" id="A0A8X6XR50"/>
<proteinExistence type="predicted"/>